<feature type="transmembrane region" description="Helical" evidence="2">
    <location>
        <begin position="171"/>
        <end position="191"/>
    </location>
</feature>
<keyword evidence="2" id="KW-0812">Transmembrane</keyword>
<evidence type="ECO:0000256" key="1">
    <source>
        <dbReference type="SAM" id="MobiDB-lite"/>
    </source>
</evidence>
<reference evidence="3 4" key="1">
    <citation type="journal article" date="2009" name="Stand. Genomic Sci.">
        <title>Complete genome sequence of Halorhabdus utahensis type strain (AX-2).</title>
        <authorList>
            <person name="Anderson I."/>
            <person name="Tindall B.J."/>
            <person name="Pomrenke H."/>
            <person name="Goker M."/>
            <person name="Lapidus A."/>
            <person name="Nolan M."/>
            <person name="Copeland A."/>
            <person name="Glavina Del Rio T."/>
            <person name="Chen F."/>
            <person name="Tice H."/>
            <person name="Cheng J.F."/>
            <person name="Lucas S."/>
            <person name="Chertkov O."/>
            <person name="Bruce D."/>
            <person name="Brettin T."/>
            <person name="Detter J.C."/>
            <person name="Han C."/>
            <person name="Goodwin L."/>
            <person name="Land M."/>
            <person name="Hauser L."/>
            <person name="Chang Y.J."/>
            <person name="Jeffries C.D."/>
            <person name="Pitluck S."/>
            <person name="Pati A."/>
            <person name="Mavromatis K."/>
            <person name="Ivanova N."/>
            <person name="Ovchinnikova G."/>
            <person name="Chen A."/>
            <person name="Palaniappan K."/>
            <person name="Chain P."/>
            <person name="Rohde M."/>
            <person name="Bristow J."/>
            <person name="Eisen J.A."/>
            <person name="Markowitz V."/>
            <person name="Hugenholtz P."/>
            <person name="Kyrpides N.C."/>
            <person name="Klenk H.P."/>
        </authorList>
    </citation>
    <scope>NUCLEOTIDE SEQUENCE [LARGE SCALE GENOMIC DNA]</scope>
    <source>
        <strain evidence="4">DSM 12940 / JCM 11049 / AX-2</strain>
    </source>
</reference>
<evidence type="ECO:0000256" key="2">
    <source>
        <dbReference type="SAM" id="Phobius"/>
    </source>
</evidence>
<accession>C7NP20</accession>
<dbReference type="EMBL" id="CP001687">
    <property type="protein sequence ID" value="ACV10311.1"/>
    <property type="molecule type" value="Genomic_DNA"/>
</dbReference>
<dbReference type="KEGG" id="hut:Huta_0122"/>
<gene>
    <name evidence="3" type="ordered locus">Huta_0122</name>
</gene>
<evidence type="ECO:0000313" key="4">
    <source>
        <dbReference type="Proteomes" id="UP000002071"/>
    </source>
</evidence>
<dbReference type="OrthoDB" id="275769at2157"/>
<feature type="transmembrane region" description="Helical" evidence="2">
    <location>
        <begin position="82"/>
        <end position="103"/>
    </location>
</feature>
<protein>
    <submittedName>
        <fullName evidence="3">Uncharacterized protein</fullName>
    </submittedName>
</protein>
<name>C7NP20_HALUD</name>
<organism evidence="3 4">
    <name type="scientific">Halorhabdus utahensis (strain DSM 12940 / JCM 11049 / AX-2)</name>
    <dbReference type="NCBI Taxonomy" id="519442"/>
    <lineage>
        <taxon>Archaea</taxon>
        <taxon>Methanobacteriati</taxon>
        <taxon>Methanobacteriota</taxon>
        <taxon>Stenosarchaea group</taxon>
        <taxon>Halobacteria</taxon>
        <taxon>Halobacteriales</taxon>
        <taxon>Haloarculaceae</taxon>
        <taxon>Halorhabdus</taxon>
    </lineage>
</organism>
<dbReference type="STRING" id="519442.Huta_0122"/>
<dbReference type="Proteomes" id="UP000002071">
    <property type="component" value="Chromosome"/>
</dbReference>
<feature type="region of interest" description="Disordered" evidence="1">
    <location>
        <begin position="1"/>
        <end position="28"/>
    </location>
</feature>
<proteinExistence type="predicted"/>
<keyword evidence="4" id="KW-1185">Reference proteome</keyword>
<dbReference type="RefSeq" id="WP_012795188.1">
    <property type="nucleotide sequence ID" value="NC_013158.1"/>
</dbReference>
<keyword evidence="2" id="KW-1133">Transmembrane helix</keyword>
<sequence>MTNVQTKPASQSPERSPQDDLTESGKVESRHPVQLLYPQYGPVEALVGVGVFYVIVDRMTPVLVEALEGAVPTLVPDPFTTLVAMFLWAIALLTLGSQVYAQLRPNPLTFESRADREAYLDRKRPTDSEYTINLVLLILGATIALLAWNGAIGFLEDVIPVVVELDGEMPAAMTIENALVFAAFFVGLAAYTRGLDRLVIGGMRESLYRLYTGAWE</sequence>
<feature type="transmembrane region" description="Helical" evidence="2">
    <location>
        <begin position="130"/>
        <end position="151"/>
    </location>
</feature>
<keyword evidence="2" id="KW-0472">Membrane</keyword>
<feature type="compositionally biased region" description="Polar residues" evidence="1">
    <location>
        <begin position="1"/>
        <end position="15"/>
    </location>
</feature>
<dbReference type="GeneID" id="8382384"/>
<evidence type="ECO:0000313" key="3">
    <source>
        <dbReference type="EMBL" id="ACV10311.1"/>
    </source>
</evidence>
<dbReference type="HOGENOM" id="CLU_1275294_0_0_2"/>
<dbReference type="AlphaFoldDB" id="C7NP20"/>